<accession>A0A6G1F413</accession>
<evidence type="ECO:0000256" key="1">
    <source>
        <dbReference type="SAM" id="MobiDB-lite"/>
    </source>
</evidence>
<evidence type="ECO:0000313" key="3">
    <source>
        <dbReference type="Proteomes" id="UP000479710"/>
    </source>
</evidence>
<proteinExistence type="predicted"/>
<gene>
    <name evidence="2" type="ORF">E2562_005604</name>
</gene>
<organism evidence="2 3">
    <name type="scientific">Oryza meyeriana var. granulata</name>
    <dbReference type="NCBI Taxonomy" id="110450"/>
    <lineage>
        <taxon>Eukaryota</taxon>
        <taxon>Viridiplantae</taxon>
        <taxon>Streptophyta</taxon>
        <taxon>Embryophyta</taxon>
        <taxon>Tracheophyta</taxon>
        <taxon>Spermatophyta</taxon>
        <taxon>Magnoliopsida</taxon>
        <taxon>Liliopsida</taxon>
        <taxon>Poales</taxon>
        <taxon>Poaceae</taxon>
        <taxon>BOP clade</taxon>
        <taxon>Oryzoideae</taxon>
        <taxon>Oryzeae</taxon>
        <taxon>Oryzinae</taxon>
        <taxon>Oryza</taxon>
        <taxon>Oryza meyeriana</taxon>
    </lineage>
</organism>
<name>A0A6G1F413_9ORYZ</name>
<feature type="compositionally biased region" description="Polar residues" evidence="1">
    <location>
        <begin position="15"/>
        <end position="26"/>
    </location>
</feature>
<dbReference type="OrthoDB" id="720162at2759"/>
<protein>
    <submittedName>
        <fullName evidence="2">Uncharacterized protein</fullName>
    </submittedName>
</protein>
<reference evidence="2 3" key="1">
    <citation type="submission" date="2019-11" db="EMBL/GenBank/DDBJ databases">
        <title>Whole genome sequence of Oryza granulata.</title>
        <authorList>
            <person name="Li W."/>
        </authorList>
    </citation>
    <scope>NUCLEOTIDE SEQUENCE [LARGE SCALE GENOMIC DNA]</scope>
    <source>
        <strain evidence="3">cv. Menghai</strain>
        <tissue evidence="2">Leaf</tissue>
    </source>
</reference>
<dbReference type="AlphaFoldDB" id="A0A6G1F413"/>
<feature type="region of interest" description="Disordered" evidence="1">
    <location>
        <begin position="1"/>
        <end position="28"/>
    </location>
</feature>
<sequence>MAPEQRQAKIKKNSANRASRQNTPSKYSIALENPGYVELGDEVIFDDDTDQESDMFDDQVWMGDEDIEINDVVDSISKSSSVPDPYEIVYSNIPQNTHAETHGKL</sequence>
<comment type="caution">
    <text evidence="2">The sequence shown here is derived from an EMBL/GenBank/DDBJ whole genome shotgun (WGS) entry which is preliminary data.</text>
</comment>
<dbReference type="EMBL" id="SPHZ02000001">
    <property type="protein sequence ID" value="KAF0931647.1"/>
    <property type="molecule type" value="Genomic_DNA"/>
</dbReference>
<evidence type="ECO:0000313" key="2">
    <source>
        <dbReference type="EMBL" id="KAF0931647.1"/>
    </source>
</evidence>
<keyword evidence="3" id="KW-1185">Reference proteome</keyword>
<dbReference type="Proteomes" id="UP000479710">
    <property type="component" value="Unassembled WGS sequence"/>
</dbReference>